<accession>A0AC35G1W5</accession>
<sequence>MSQVKNEKDAISVRDSLRLLVEYNAPLNSLPNNIQNGGGDSSKWPKKIQQNLIKNRFPDVSNELSIERLIDLVFAENVKGVVNMTEKELIEIYNQVMDELSTISDYNLSKLEAILKSPQTSPGFCTRLAYIIQFVWLHYNKKCRAAQILAVILAYNKPSQRSRVLQINTGEGKTLIIAMFAILKAMDLHKIDIITTSFELAMHQSFQMERLYASFNLTSSFNCHADKELNKKAYKCDIIYATISELKHHTLLDIMDKSENYKSGRECDFAIVDEVDSVMVDNSLAVLYISNSVPGMFHLLHILGAIWAQIQQISNIVVQINGEWYEQREEEEYIIDEPIENFYKHLTLDYMKKLLRIEVPTEKTFPHLKYPKFLKYFVEAQLSRWVDSAIDAQLYYRLGYHYVLHEEKVTVVEAGSTGSLSLNSQWGNGLHQFLQMKHGCKVTAENLVSNYMSNITYLQRYGTNLIGLTGTVGGEDDRELMNKAYNVDCVILPPFKEKRHIEFPPILGMNRADWLNKVVESVSKKLDYGQAALVLAHYIQEAEDIADMLQIKHGPKVKRYTKNSESHVPGRELKSGEVIVATNIAGRGTDIELTDEVENSGGLHVCVTFLPKNCRVEKQNIGRTSRTGNRGTSQFVILYEDANHDPTAVLHALREQRDANVKKSILETMKRIDVAKEKDVFFRRFCDLKDIIEKEANDVKKPFIKEAINEWFGYWILHKEKLQMSEFEEYEKMCRKNSNETIIKNPFILVQLSVKYIGEKKYQEANDFLSKAIEMDPEITANAYYWRGFCKVALYNKNVKKRSIIDEAIDDFRKARKIISSNHQENLYLIITGHKAESVILQDEVNRYRVLYSIIVNSINNAVGQDVEEEINDLEKALDNTELTGEQKQPLRERRNDLAKNRVELENGELIKARKNKNQVSMESQDFEKFLPAEEKNYLYEDAISVIRRNGFYFVFIFNEKPSIKWWNVIGLAILGFVQLIAGAAVIVFSAGTATNIGMSLMAEGAFDLVAAVKDGIINKSFNWANWAIQKAISLAISVISAGFSAIKNAASGAARAVKTAANFAKPGVEQAAKAGARTSGGLIIKEVTKIGAKKLIAEPIIDNVLSNTIEEPLQKRLKDTINEIIIQHLKDDPNVQKLIKCDQKAGNFKYAKKLEEKVLGFLDQKRNVYHQLGRDICRQLEGRIKGTSGKILTAILKMGRYAEVVKVITDVLKNLPKCVKEIANSKECEQDYNNKEEKSSAKITLHEFCQHISQRASTAIISTMMGTLTHKLSSFAIDKAFKSVDEHVNKKVQEFQKNHAGVNGKYEELDTKLVRKLRIPALKLEKNIDTIKNGGPAGITHVEACAHAVGREIIVLHGSEQPVKFGSSNSNLPPIVLRFEQGNKGEVGHYTLANGKKVQQSGKNSCLFDAVAAETGINADELRYQTASVMTNNYRKFAEAELRNQYDTRQGGKPSDSFKKHIYPPDVSHNYSDGRSSYSADEKAVDLFEKNVEKNVRRPVIIRNRKNQKEFQSKGQPRTTLYVNDFDEKLKEEFNKRFDDLKKRKLVQESQRSTYKMNLQIIGKAKGRDRMSVGGDLSSPRDIWVENPTFIVKGGESVHFKWNDPETRIYERKSFMNGGPRTHYKGDLLPGLKIQ</sequence>
<proteinExistence type="predicted"/>
<organism evidence="1 2">
    <name type="scientific">Panagrolaimus sp. PS1159</name>
    <dbReference type="NCBI Taxonomy" id="55785"/>
    <lineage>
        <taxon>Eukaryota</taxon>
        <taxon>Metazoa</taxon>
        <taxon>Ecdysozoa</taxon>
        <taxon>Nematoda</taxon>
        <taxon>Chromadorea</taxon>
        <taxon>Rhabditida</taxon>
        <taxon>Tylenchina</taxon>
        <taxon>Panagrolaimomorpha</taxon>
        <taxon>Panagrolaimoidea</taxon>
        <taxon>Panagrolaimidae</taxon>
        <taxon>Panagrolaimus</taxon>
    </lineage>
</organism>
<name>A0AC35G1W5_9BILA</name>
<reference evidence="2" key="1">
    <citation type="submission" date="2022-11" db="UniProtKB">
        <authorList>
            <consortium name="WormBaseParasite"/>
        </authorList>
    </citation>
    <scope>IDENTIFICATION</scope>
</reference>
<evidence type="ECO:0000313" key="1">
    <source>
        <dbReference type="Proteomes" id="UP000887580"/>
    </source>
</evidence>
<protein>
    <submittedName>
        <fullName evidence="2">Chloroplast protein-transporting ATPase</fullName>
    </submittedName>
</protein>
<evidence type="ECO:0000313" key="2">
    <source>
        <dbReference type="WBParaSite" id="PS1159_v2.g23268.t1"/>
    </source>
</evidence>
<dbReference type="Proteomes" id="UP000887580">
    <property type="component" value="Unplaced"/>
</dbReference>
<dbReference type="WBParaSite" id="PS1159_v2.g23268.t1">
    <property type="protein sequence ID" value="PS1159_v2.g23268.t1"/>
    <property type="gene ID" value="PS1159_v2.g23268"/>
</dbReference>